<dbReference type="AlphaFoldDB" id="A0A4Y2CFK9"/>
<feature type="compositionally biased region" description="Basic and acidic residues" evidence="1">
    <location>
        <begin position="113"/>
        <end position="130"/>
    </location>
</feature>
<organism evidence="2 3">
    <name type="scientific">Araneus ventricosus</name>
    <name type="common">Orbweaver spider</name>
    <name type="synonym">Epeira ventricosa</name>
    <dbReference type="NCBI Taxonomy" id="182803"/>
    <lineage>
        <taxon>Eukaryota</taxon>
        <taxon>Metazoa</taxon>
        <taxon>Ecdysozoa</taxon>
        <taxon>Arthropoda</taxon>
        <taxon>Chelicerata</taxon>
        <taxon>Arachnida</taxon>
        <taxon>Araneae</taxon>
        <taxon>Araneomorphae</taxon>
        <taxon>Entelegynae</taxon>
        <taxon>Araneoidea</taxon>
        <taxon>Araneidae</taxon>
        <taxon>Araneus</taxon>
    </lineage>
</organism>
<reference evidence="2 3" key="1">
    <citation type="journal article" date="2019" name="Sci. Rep.">
        <title>Orb-weaving spider Araneus ventricosus genome elucidates the spidroin gene catalogue.</title>
        <authorList>
            <person name="Kono N."/>
            <person name="Nakamura H."/>
            <person name="Ohtoshi R."/>
            <person name="Moran D.A.P."/>
            <person name="Shinohara A."/>
            <person name="Yoshida Y."/>
            <person name="Fujiwara M."/>
            <person name="Mori M."/>
            <person name="Tomita M."/>
            <person name="Arakawa K."/>
        </authorList>
    </citation>
    <scope>NUCLEOTIDE SEQUENCE [LARGE SCALE GENOMIC DNA]</scope>
</reference>
<feature type="region of interest" description="Disordered" evidence="1">
    <location>
        <begin position="67"/>
        <end position="130"/>
    </location>
</feature>
<dbReference type="OrthoDB" id="7890494at2759"/>
<evidence type="ECO:0000313" key="2">
    <source>
        <dbReference type="EMBL" id="GBM03192.1"/>
    </source>
</evidence>
<accession>A0A4Y2CFK9</accession>
<name>A0A4Y2CFK9_ARAVE</name>
<evidence type="ECO:0000313" key="3">
    <source>
        <dbReference type="Proteomes" id="UP000499080"/>
    </source>
</evidence>
<protein>
    <submittedName>
        <fullName evidence="2">Uncharacterized protein</fullName>
    </submittedName>
</protein>
<keyword evidence="3" id="KW-1185">Reference proteome</keyword>
<dbReference type="EMBL" id="BGPR01000188">
    <property type="protein sequence ID" value="GBM03192.1"/>
    <property type="molecule type" value="Genomic_DNA"/>
</dbReference>
<proteinExistence type="predicted"/>
<dbReference type="Proteomes" id="UP000499080">
    <property type="component" value="Unassembled WGS sequence"/>
</dbReference>
<sequence>MQSYPRVKYNLNGCTHAPVVMVTVVDQEKLKLGDQNKPLASHKVCRRCEEDLRLWFKVPHISEIPIPHPPSSLDNIRSDSKVGNTLYHQDETSSDFSFDEGPQPFSQSQPTDLVRDLGLSKDLAELNQEK</sequence>
<comment type="caution">
    <text evidence="2">The sequence shown here is derived from an EMBL/GenBank/DDBJ whole genome shotgun (WGS) entry which is preliminary data.</text>
</comment>
<gene>
    <name evidence="2" type="ORF">AVEN_70608_1</name>
</gene>
<evidence type="ECO:0000256" key="1">
    <source>
        <dbReference type="SAM" id="MobiDB-lite"/>
    </source>
</evidence>